<evidence type="ECO:0000256" key="3">
    <source>
        <dbReference type="SAM" id="MobiDB-lite"/>
    </source>
</evidence>
<comment type="similarity">
    <text evidence="1">Belongs to the membrane fusion protein (MFP) (TC 8.A.1) family.</text>
</comment>
<feature type="coiled-coil region" evidence="2">
    <location>
        <begin position="233"/>
        <end position="267"/>
    </location>
</feature>
<dbReference type="Pfam" id="PF25954">
    <property type="entry name" value="Beta-barrel_RND_2"/>
    <property type="match status" value="1"/>
</dbReference>
<dbReference type="InterPro" id="IPR058792">
    <property type="entry name" value="Beta-barrel_RND_2"/>
</dbReference>
<dbReference type="EMBL" id="BAUU01000018">
    <property type="protein sequence ID" value="GAE31324.1"/>
    <property type="molecule type" value="Genomic_DNA"/>
</dbReference>
<reference evidence="8" key="1">
    <citation type="journal article" date="2014" name="Genome Announc.">
        <title>Draft Genome Sequences of Three Alkaliphilic Bacillus Strains, Bacillus wakoensis JCM 9140T, Bacillus akibai JCM 9157T, and Bacillus hemicellulosilyticus JCM 9152T.</title>
        <authorList>
            <person name="Yuki M."/>
            <person name="Oshima K."/>
            <person name="Suda W."/>
            <person name="Oshida Y."/>
            <person name="Kitamura K."/>
            <person name="Iida T."/>
            <person name="Hattori M."/>
            <person name="Ohkuma M."/>
        </authorList>
    </citation>
    <scope>NUCLEOTIDE SEQUENCE [LARGE SCALE GENOMIC DNA]</scope>
    <source>
        <strain evidence="8">JCM 9152</strain>
    </source>
</reference>
<dbReference type="SUPFAM" id="SSF111369">
    <property type="entry name" value="HlyD-like secretion proteins"/>
    <property type="match status" value="2"/>
</dbReference>
<dbReference type="Pfam" id="PF25989">
    <property type="entry name" value="YknX_C"/>
    <property type="match status" value="1"/>
</dbReference>
<dbReference type="InterPro" id="IPR006143">
    <property type="entry name" value="RND_pump_MFP"/>
</dbReference>
<feature type="domain" description="Multidrug resistance protein MdtA-like barrel-sandwich hybrid" evidence="5">
    <location>
        <begin position="64"/>
        <end position="286"/>
    </location>
</feature>
<dbReference type="Gene3D" id="2.40.420.20">
    <property type="match status" value="1"/>
</dbReference>
<evidence type="ECO:0000256" key="2">
    <source>
        <dbReference type="SAM" id="Coils"/>
    </source>
</evidence>
<feature type="compositionally biased region" description="Polar residues" evidence="3">
    <location>
        <begin position="121"/>
        <end position="138"/>
    </location>
</feature>
<dbReference type="OrthoDB" id="2456449at2"/>
<dbReference type="AlphaFoldDB" id="W4QJ15"/>
<proteinExistence type="inferred from homology"/>
<feature type="domain" description="CusB-like beta-barrel" evidence="6">
    <location>
        <begin position="302"/>
        <end position="369"/>
    </location>
</feature>
<feature type="domain" description="YknX-like C-terminal permuted SH3-like" evidence="7">
    <location>
        <begin position="382"/>
        <end position="446"/>
    </location>
</feature>
<dbReference type="GO" id="GO:0015562">
    <property type="term" value="F:efflux transmembrane transporter activity"/>
    <property type="evidence" value="ECO:0007669"/>
    <property type="project" value="TreeGrafter"/>
</dbReference>
<feature type="signal peptide" evidence="4">
    <location>
        <begin position="1"/>
        <end position="19"/>
    </location>
</feature>
<accession>W4QJ15</accession>
<dbReference type="Proteomes" id="UP000018895">
    <property type="component" value="Unassembled WGS sequence"/>
</dbReference>
<dbReference type="STRING" id="1236971.JCM9152_2783"/>
<dbReference type="Gene3D" id="2.40.50.100">
    <property type="match status" value="1"/>
</dbReference>
<keyword evidence="2" id="KW-0175">Coiled coil</keyword>
<evidence type="ECO:0000313" key="9">
    <source>
        <dbReference type="Proteomes" id="UP000018895"/>
    </source>
</evidence>
<dbReference type="Pfam" id="PF25917">
    <property type="entry name" value="BSH_RND"/>
    <property type="match status" value="1"/>
</dbReference>
<protein>
    <submittedName>
        <fullName evidence="8">Putative membrane efflux protein</fullName>
    </submittedName>
</protein>
<dbReference type="RefSeq" id="WP_035344758.1">
    <property type="nucleotide sequence ID" value="NZ_BAUU01000018.1"/>
</dbReference>
<evidence type="ECO:0000313" key="8">
    <source>
        <dbReference type="EMBL" id="GAE31324.1"/>
    </source>
</evidence>
<dbReference type="PROSITE" id="PS51257">
    <property type="entry name" value="PROKAR_LIPOPROTEIN"/>
    <property type="match status" value="1"/>
</dbReference>
<evidence type="ECO:0000256" key="1">
    <source>
        <dbReference type="ARBA" id="ARBA00009477"/>
    </source>
</evidence>
<sequence>MTIKSLSAWTVGFFVLFLAACGSDVETEAEPEETAVAVDEVIQGDIIGENRFIGQVQAGGQQVVMPKVTGEVVEVLVEKGDQVEEGDVLARLDDRDLRLQLEADEAQLEQARSGLRRAENGKTQAEANVSQAQSQLRQAEQGLEDAKKAKNDQEHALEEQITETERMVDQLRESLEEGGATEDQVEQAEQLLQGLLASQSGGNAQMSAEQSISSIEASVDQAETGVEMARSSVTEADLAVDEAARMVEQAEQAVERSQERLDDAIIRASADGEVLAVEASEGDIVSPQAPFAQLISLDSVIVTLNVTADQLSYFSLEQELEVEISSVSDKQTGEVTFIAPSVNDSRLFPIEIELANTDANIRQGMVASVFVEEVLVEDEQIVPTEAILESQGRAFVFVVEEGTAREVEVEVIRFDSEQSAISGEIEVGDQVVVKGQHLIDDGDFVRIVEEV</sequence>
<dbReference type="PANTHER" id="PTHR30469">
    <property type="entry name" value="MULTIDRUG RESISTANCE PROTEIN MDTA"/>
    <property type="match status" value="1"/>
</dbReference>
<feature type="region of interest" description="Disordered" evidence="3">
    <location>
        <begin position="115"/>
        <end position="163"/>
    </location>
</feature>
<feature type="compositionally biased region" description="Basic and acidic residues" evidence="3">
    <location>
        <begin position="144"/>
        <end position="163"/>
    </location>
</feature>
<name>W4QJ15_9BACI</name>
<evidence type="ECO:0000259" key="7">
    <source>
        <dbReference type="Pfam" id="PF25989"/>
    </source>
</evidence>
<evidence type="ECO:0000256" key="4">
    <source>
        <dbReference type="SAM" id="SignalP"/>
    </source>
</evidence>
<dbReference type="PANTHER" id="PTHR30469:SF15">
    <property type="entry name" value="HLYD FAMILY OF SECRETION PROTEINS"/>
    <property type="match status" value="1"/>
</dbReference>
<gene>
    <name evidence="8" type="ORF">JCM9152_2783</name>
</gene>
<evidence type="ECO:0000259" key="6">
    <source>
        <dbReference type="Pfam" id="PF25954"/>
    </source>
</evidence>
<feature type="chain" id="PRO_5038835151" evidence="4">
    <location>
        <begin position="20"/>
        <end position="451"/>
    </location>
</feature>
<dbReference type="InterPro" id="IPR058625">
    <property type="entry name" value="MdtA-like_BSH"/>
</dbReference>
<keyword evidence="4" id="KW-0732">Signal</keyword>
<dbReference type="InterPro" id="IPR058637">
    <property type="entry name" value="YknX-like_C"/>
</dbReference>
<comment type="caution">
    <text evidence="8">The sequence shown here is derived from an EMBL/GenBank/DDBJ whole genome shotgun (WGS) entry which is preliminary data.</text>
</comment>
<dbReference type="GO" id="GO:1990281">
    <property type="term" value="C:efflux pump complex"/>
    <property type="evidence" value="ECO:0007669"/>
    <property type="project" value="TreeGrafter"/>
</dbReference>
<dbReference type="Gene3D" id="2.40.30.170">
    <property type="match status" value="1"/>
</dbReference>
<dbReference type="NCBIfam" id="TIGR01730">
    <property type="entry name" value="RND_mfp"/>
    <property type="match status" value="1"/>
</dbReference>
<organism evidence="8 9">
    <name type="scientific">Halalkalibacter hemicellulosilyticusJCM 9152</name>
    <dbReference type="NCBI Taxonomy" id="1236971"/>
    <lineage>
        <taxon>Bacteria</taxon>
        <taxon>Bacillati</taxon>
        <taxon>Bacillota</taxon>
        <taxon>Bacilli</taxon>
        <taxon>Bacillales</taxon>
        <taxon>Bacillaceae</taxon>
        <taxon>Halalkalibacter</taxon>
    </lineage>
</organism>
<keyword evidence="9" id="KW-1185">Reference proteome</keyword>
<evidence type="ECO:0000259" key="5">
    <source>
        <dbReference type="Pfam" id="PF25917"/>
    </source>
</evidence>